<dbReference type="PANTHER" id="PTHR31988">
    <property type="entry name" value="ESTERASE, PUTATIVE (DUF303)-RELATED"/>
    <property type="match status" value="1"/>
</dbReference>
<feature type="signal peptide" evidence="2">
    <location>
        <begin position="1"/>
        <end position="17"/>
    </location>
</feature>
<reference evidence="4 5" key="1">
    <citation type="submission" date="2019-12" db="EMBL/GenBank/DDBJ databases">
        <authorList>
            <person name="Alioto T."/>
            <person name="Alioto T."/>
            <person name="Gomez Garrido J."/>
        </authorList>
    </citation>
    <scope>NUCLEOTIDE SEQUENCE [LARGE SCALE GENOMIC DNA]</scope>
</reference>
<dbReference type="OrthoDB" id="1487282at2759"/>
<dbReference type="GO" id="GO:0016787">
    <property type="term" value="F:hydrolase activity"/>
    <property type="evidence" value="ECO:0007669"/>
    <property type="project" value="UniProtKB-KW"/>
</dbReference>
<dbReference type="SUPFAM" id="SSF52266">
    <property type="entry name" value="SGNH hydrolase"/>
    <property type="match status" value="1"/>
</dbReference>
<keyword evidence="1" id="KW-0378">Hydrolase</keyword>
<evidence type="ECO:0000313" key="5">
    <source>
        <dbReference type="Proteomes" id="UP000594638"/>
    </source>
</evidence>
<feature type="chain" id="PRO_5035719143" description="Sialate O-acetylesterase domain-containing protein" evidence="2">
    <location>
        <begin position="18"/>
        <end position="261"/>
    </location>
</feature>
<accession>A0A8S0PBT2</accession>
<dbReference type="Proteomes" id="UP000594638">
    <property type="component" value="Unassembled WGS sequence"/>
</dbReference>
<keyword evidence="2" id="KW-0732">Signal</keyword>
<dbReference type="Pfam" id="PF03629">
    <property type="entry name" value="SASA"/>
    <property type="match status" value="1"/>
</dbReference>
<proteinExistence type="predicted"/>
<keyword evidence="5" id="KW-1185">Reference proteome</keyword>
<evidence type="ECO:0000256" key="1">
    <source>
        <dbReference type="ARBA" id="ARBA00022801"/>
    </source>
</evidence>
<dbReference type="Gramene" id="OE9A051917T1">
    <property type="protein sequence ID" value="OE9A051917C1"/>
    <property type="gene ID" value="OE9A051917"/>
</dbReference>
<gene>
    <name evidence="4" type="ORF">OLEA9_A051917</name>
</gene>
<dbReference type="AlphaFoldDB" id="A0A8S0PBT2"/>
<sequence>MFPLIIFMFLAPFQLQSEILVDGYAGKSIFILAGQSNMAGRGGVANGTWDGYVPAECRPEPRILRLNPMLRWEEAHEPLHGGIDPLNKTCGVGPGMPFANRVLERDPCIGVIGLVPCAIGGTNITEWKRGSYHYNQLLKRANVALQDGGQIRAILWYQGESDSLDIISARMYKARLIEFFLDIRGDLACPELPILQVALASDAGPYSEVVRKAQLEIKLPNVTCIDAKGLEVMENNKPHLSTSAQVQLGKMLANAFLHNGI</sequence>
<dbReference type="InterPro" id="IPR052940">
    <property type="entry name" value="Carb_Esterase_6"/>
</dbReference>
<organism evidence="4 5">
    <name type="scientific">Olea europaea subsp. europaea</name>
    <dbReference type="NCBI Taxonomy" id="158383"/>
    <lineage>
        <taxon>Eukaryota</taxon>
        <taxon>Viridiplantae</taxon>
        <taxon>Streptophyta</taxon>
        <taxon>Embryophyta</taxon>
        <taxon>Tracheophyta</taxon>
        <taxon>Spermatophyta</taxon>
        <taxon>Magnoliopsida</taxon>
        <taxon>eudicotyledons</taxon>
        <taxon>Gunneridae</taxon>
        <taxon>Pentapetalae</taxon>
        <taxon>asterids</taxon>
        <taxon>lamiids</taxon>
        <taxon>Lamiales</taxon>
        <taxon>Oleaceae</taxon>
        <taxon>Oleeae</taxon>
        <taxon>Olea</taxon>
    </lineage>
</organism>
<dbReference type="Gene3D" id="3.40.50.1110">
    <property type="entry name" value="SGNH hydrolase"/>
    <property type="match status" value="1"/>
</dbReference>
<comment type="caution">
    <text evidence="4">The sequence shown here is derived from an EMBL/GenBank/DDBJ whole genome shotgun (WGS) entry which is preliminary data.</text>
</comment>
<dbReference type="InterPro" id="IPR005181">
    <property type="entry name" value="SASA"/>
</dbReference>
<name>A0A8S0PBT2_OLEEU</name>
<evidence type="ECO:0000256" key="2">
    <source>
        <dbReference type="SAM" id="SignalP"/>
    </source>
</evidence>
<feature type="domain" description="Sialate O-acetylesterase" evidence="3">
    <location>
        <begin position="27"/>
        <end position="257"/>
    </location>
</feature>
<dbReference type="PANTHER" id="PTHR31988:SF15">
    <property type="entry name" value="ESTERASE, PUTATIVE (DUF303)-RELATED"/>
    <property type="match status" value="1"/>
</dbReference>
<evidence type="ECO:0000313" key="4">
    <source>
        <dbReference type="EMBL" id="CAA2935312.1"/>
    </source>
</evidence>
<dbReference type="InterPro" id="IPR036514">
    <property type="entry name" value="SGNH_hydro_sf"/>
</dbReference>
<evidence type="ECO:0000259" key="3">
    <source>
        <dbReference type="Pfam" id="PF03629"/>
    </source>
</evidence>
<protein>
    <recommendedName>
        <fullName evidence="3">Sialate O-acetylesterase domain-containing protein</fullName>
    </recommendedName>
</protein>
<dbReference type="EMBL" id="CACTIH010000025">
    <property type="protein sequence ID" value="CAA2935312.1"/>
    <property type="molecule type" value="Genomic_DNA"/>
</dbReference>